<feature type="domain" description="Toprim" evidence="9">
    <location>
        <begin position="2"/>
        <end position="147"/>
    </location>
</feature>
<dbReference type="GO" id="GO:0006265">
    <property type="term" value="P:DNA topological change"/>
    <property type="evidence" value="ECO:0000318"/>
    <property type="project" value="GO_Central"/>
</dbReference>
<evidence type="ECO:0000313" key="12">
    <source>
        <dbReference type="Proteomes" id="UP000001064"/>
    </source>
</evidence>
<dbReference type="Pfam" id="PF01751">
    <property type="entry name" value="Toprim"/>
    <property type="match status" value="1"/>
</dbReference>
<dbReference type="GO" id="GO:0006281">
    <property type="term" value="P:DNA repair"/>
    <property type="evidence" value="ECO:0000318"/>
    <property type="project" value="GO_Central"/>
</dbReference>
<dbReference type="FunFam" id="1.10.290.10:FF:000001">
    <property type="entry name" value="DNA topoisomerase"/>
    <property type="match status" value="1"/>
</dbReference>
<dbReference type="InterPro" id="IPR013824">
    <property type="entry name" value="Topo_IA_cen_sub1"/>
</dbReference>
<dbReference type="EMBL" id="GL871160">
    <property type="protein sequence ID" value="EGC33055.1"/>
    <property type="molecule type" value="Genomic_DNA"/>
</dbReference>
<dbReference type="CDD" id="cd00186">
    <property type="entry name" value="TOP1Ac"/>
    <property type="match status" value="1"/>
</dbReference>
<reference evidence="12" key="1">
    <citation type="journal article" date="2011" name="Genome Biol.">
        <title>Comparative genomics of the social amoebae Dictyostelium discoideum and Dictyostelium purpureum.</title>
        <authorList>
            <consortium name="US DOE Joint Genome Institute (JGI-PGF)"/>
            <person name="Sucgang R."/>
            <person name="Kuo A."/>
            <person name="Tian X."/>
            <person name="Salerno W."/>
            <person name="Parikh A."/>
            <person name="Feasley C.L."/>
            <person name="Dalin E."/>
            <person name="Tu H."/>
            <person name="Huang E."/>
            <person name="Barry K."/>
            <person name="Lindquist E."/>
            <person name="Shapiro H."/>
            <person name="Bruce D."/>
            <person name="Schmutz J."/>
            <person name="Salamov A."/>
            <person name="Fey P."/>
            <person name="Gaudet P."/>
            <person name="Anjard C."/>
            <person name="Babu M.M."/>
            <person name="Basu S."/>
            <person name="Bushmanova Y."/>
            <person name="van der Wel H."/>
            <person name="Katoh-Kurasawa M."/>
            <person name="Dinh C."/>
            <person name="Coutinho P.M."/>
            <person name="Saito T."/>
            <person name="Elias M."/>
            <person name="Schaap P."/>
            <person name="Kay R.R."/>
            <person name="Henrissat B."/>
            <person name="Eichinger L."/>
            <person name="Rivero F."/>
            <person name="Putnam N.H."/>
            <person name="West C.M."/>
            <person name="Loomis W.F."/>
            <person name="Chisholm R.L."/>
            <person name="Shaulsky G."/>
            <person name="Strassmann J.E."/>
            <person name="Queller D.C."/>
            <person name="Kuspa A."/>
            <person name="Grigoriev I.V."/>
        </authorList>
    </citation>
    <scope>NUCLEOTIDE SEQUENCE [LARGE SCALE GENOMIC DNA]</scope>
    <source>
        <strain evidence="12">QSDP1</strain>
    </source>
</reference>
<dbReference type="InterPro" id="IPR006171">
    <property type="entry name" value="TOPRIM_dom"/>
</dbReference>
<dbReference type="InterPro" id="IPR000380">
    <property type="entry name" value="Topo_IA"/>
</dbReference>
<evidence type="ECO:0000256" key="7">
    <source>
        <dbReference type="RuleBase" id="RU362092"/>
    </source>
</evidence>
<dbReference type="GO" id="GO:0031422">
    <property type="term" value="C:RecQ family helicase-topoisomerase III complex"/>
    <property type="evidence" value="ECO:0000318"/>
    <property type="project" value="GO_Central"/>
</dbReference>
<evidence type="ECO:0000256" key="2">
    <source>
        <dbReference type="ARBA" id="ARBA00009446"/>
    </source>
</evidence>
<dbReference type="Gene3D" id="2.70.20.10">
    <property type="entry name" value="Topoisomerase I, domain 3"/>
    <property type="match status" value="1"/>
</dbReference>
<dbReference type="InterPro" id="IPR034144">
    <property type="entry name" value="TOPRIM_TopoIII"/>
</dbReference>
<dbReference type="eggNOG" id="KOG1956">
    <property type="taxonomic scope" value="Eukaryota"/>
</dbReference>
<dbReference type="Gene3D" id="1.10.460.10">
    <property type="entry name" value="Topoisomerase I, domain 2"/>
    <property type="match status" value="1"/>
</dbReference>
<feature type="region of interest" description="Disordered" evidence="8">
    <location>
        <begin position="385"/>
        <end position="406"/>
    </location>
</feature>
<dbReference type="PANTHER" id="PTHR11390">
    <property type="entry name" value="PROKARYOTIC DNA TOPOISOMERASE"/>
    <property type="match status" value="1"/>
</dbReference>
<dbReference type="AlphaFoldDB" id="F0ZSL6"/>
<dbReference type="GO" id="GO:0005634">
    <property type="term" value="C:nucleus"/>
    <property type="evidence" value="ECO:0000318"/>
    <property type="project" value="GO_Central"/>
</dbReference>
<proteinExistence type="inferred from homology"/>
<feature type="domain" description="Topo IA-type catalytic" evidence="10">
    <location>
        <begin position="165"/>
        <end position="600"/>
    </location>
</feature>
<dbReference type="Proteomes" id="UP000001064">
    <property type="component" value="Unassembled WGS sequence"/>
</dbReference>
<dbReference type="Pfam" id="PF01131">
    <property type="entry name" value="Topoisom_bac"/>
    <property type="match status" value="1"/>
</dbReference>
<dbReference type="PANTHER" id="PTHR11390:SF21">
    <property type="entry name" value="DNA TOPOISOMERASE 3-ALPHA"/>
    <property type="match status" value="1"/>
</dbReference>
<dbReference type="OrthoDB" id="430051at2759"/>
<comment type="similarity">
    <text evidence="2 7">Belongs to the type IA topoisomerase family.</text>
</comment>
<keyword evidence="5 7" id="KW-0238">DNA-binding</keyword>
<accession>F0ZSL6</accession>
<dbReference type="STRING" id="5786.F0ZSL6"/>
<dbReference type="InParanoid" id="F0ZSL6"/>
<keyword evidence="6 7" id="KW-0413">Isomerase</keyword>
<dbReference type="InterPro" id="IPR003601">
    <property type="entry name" value="Topo_IA_2"/>
</dbReference>
<dbReference type="VEuPathDB" id="AmoebaDB:DICPUDRAFT_37309"/>
<dbReference type="InterPro" id="IPR023405">
    <property type="entry name" value="Topo_IA_core_domain"/>
</dbReference>
<dbReference type="GO" id="GO:0006310">
    <property type="term" value="P:DNA recombination"/>
    <property type="evidence" value="ECO:0000318"/>
    <property type="project" value="GO_Central"/>
</dbReference>
<dbReference type="SMART" id="SM00437">
    <property type="entry name" value="TOP1Ac"/>
    <property type="match status" value="1"/>
</dbReference>
<dbReference type="PROSITE" id="PS50880">
    <property type="entry name" value="TOPRIM"/>
    <property type="match status" value="1"/>
</dbReference>
<keyword evidence="4 7" id="KW-0799">Topoisomerase</keyword>
<gene>
    <name evidence="11" type="ORF">DICPUDRAFT_37309</name>
</gene>
<evidence type="ECO:0000256" key="3">
    <source>
        <dbReference type="ARBA" id="ARBA00012891"/>
    </source>
</evidence>
<dbReference type="GO" id="GO:0003677">
    <property type="term" value="F:DNA binding"/>
    <property type="evidence" value="ECO:0007669"/>
    <property type="project" value="UniProtKB-KW"/>
</dbReference>
<dbReference type="InterPro" id="IPR003602">
    <property type="entry name" value="Topo_IA_DNA-bd_dom"/>
</dbReference>
<dbReference type="PRINTS" id="PR00417">
    <property type="entry name" value="PRTPISMRASEI"/>
</dbReference>
<keyword evidence="12" id="KW-1185">Reference proteome</keyword>
<dbReference type="InterPro" id="IPR013497">
    <property type="entry name" value="Topo_IA_cen"/>
</dbReference>
<sequence length="831" mass="95519">MKILNVAEKPSAAKEIAQILSNKKCRMREGKSQYNKIWDFHLDILNQKGAEMIFTSVTGHLMETDVDERYKPWNSCEPIKLFEVPIRKIVSHDKLNIKQQLETEIKKCDVLILWLDCDREGENIAFEVLQVCNSAKKRFKVYRAIFSAIIPREVNRAIANLKEPNEKDSIAVDTRIEIDLRLGAAFTRFQTLYLKKFQLDQPQPTQQQQQKSIISYGPCQFPTLGFVVERYFRKTNFVREDFWTVNVYDNRRIETNNDDRPSEVVFSWKRKRLFDYSTAYILYEKCLDNPQAVVVDINTNDSKYRPLPLTTIELQKQASKKLRISSSDTMAIAEDLYNKGLISYPRTETDTFQQGTDFRGLIGIQGSHPQWGQYAQRLNNGEFKYPRSGTNNDNSHPPIHPTAACPSTLPDRSKKVYEFITRRFLACCSTESVLGNTSVTIEIEGEQFVETGVMVKEWGYLEVYPYDKRSNKTIPKYRKGERFQVKRIELYNGTTQPPHFLTESELLSAMDKNKIGTDATMATHIQTIQDRGYVIKNQESQFEPTKLGISLVASYELMGFQFSKPELRAQIESDVNEISKGRKQKEEVLRTTIERYKELFEIAFQNTDCFDRSFTQFYQLAEQRTNFHIEKPQLVLCGKCNNKMDFKSDRNQETPKRILSCPTCKDSFDLPVKGEIGALTETDPLFNRTSPKLCPLCSYQVVTVYNQEKDYTYTICPKCRNKPPFPDKQKPFHCFQCTNTDCSLAKGKTTPSTSSNNQNNNNNNNSYRNTNTTATATRGGRFGKTAASTRGGRSSTNTRPVTTSSSRASQRVFSATNKSAPTVKKTNNLNW</sequence>
<evidence type="ECO:0000259" key="10">
    <source>
        <dbReference type="PROSITE" id="PS52039"/>
    </source>
</evidence>
<protein>
    <recommendedName>
        <fullName evidence="3 7">DNA topoisomerase</fullName>
        <ecNumber evidence="3 7">5.6.2.1</ecNumber>
    </recommendedName>
</protein>
<dbReference type="EC" id="5.6.2.1" evidence="3 7"/>
<feature type="compositionally biased region" description="Polar residues" evidence="8">
    <location>
        <begin position="786"/>
        <end position="831"/>
    </location>
</feature>
<dbReference type="FunCoup" id="F0ZSL6">
    <property type="interactions" value="644"/>
</dbReference>
<feature type="compositionally biased region" description="Low complexity" evidence="8">
    <location>
        <begin position="749"/>
        <end position="777"/>
    </location>
</feature>
<dbReference type="PROSITE" id="PS52039">
    <property type="entry name" value="TOPO_IA_2"/>
    <property type="match status" value="1"/>
</dbReference>
<organism evidence="11 12">
    <name type="scientific">Dictyostelium purpureum</name>
    <name type="common">Slime mold</name>
    <dbReference type="NCBI Taxonomy" id="5786"/>
    <lineage>
        <taxon>Eukaryota</taxon>
        <taxon>Amoebozoa</taxon>
        <taxon>Evosea</taxon>
        <taxon>Eumycetozoa</taxon>
        <taxon>Dictyostelia</taxon>
        <taxon>Dictyosteliales</taxon>
        <taxon>Dictyosteliaceae</taxon>
        <taxon>Dictyostelium</taxon>
    </lineage>
</organism>
<evidence type="ECO:0000256" key="4">
    <source>
        <dbReference type="ARBA" id="ARBA00023029"/>
    </source>
</evidence>
<dbReference type="Gene3D" id="3.40.50.140">
    <property type="match status" value="1"/>
</dbReference>
<dbReference type="SMART" id="SM00493">
    <property type="entry name" value="TOPRIM"/>
    <property type="match status" value="1"/>
</dbReference>
<feature type="region of interest" description="Disordered" evidence="8">
    <location>
        <begin position="748"/>
        <end position="831"/>
    </location>
</feature>
<evidence type="ECO:0000256" key="8">
    <source>
        <dbReference type="SAM" id="MobiDB-lite"/>
    </source>
</evidence>
<dbReference type="FunFam" id="3.40.50.140:FF:000003">
    <property type="entry name" value="DNA topoisomerase"/>
    <property type="match status" value="1"/>
</dbReference>
<dbReference type="InterPro" id="IPR013826">
    <property type="entry name" value="Topo_IA_cen_sub3"/>
</dbReference>
<comment type="catalytic activity">
    <reaction evidence="1 7">
        <text>ATP-independent breakage of single-stranded DNA, followed by passage and rejoining.</text>
        <dbReference type="EC" id="5.6.2.1"/>
    </reaction>
</comment>
<dbReference type="OMA" id="MELAMGD"/>
<comment type="function">
    <text evidence="7">Introduces a single-strand break via transesterification at a target site in duplex DNA. Releases the supercoiling and torsional tension of DNA introduced during the DNA replication and transcription by transiently cleaving and rejoining one strand of the DNA duplex. The scissile phosphodiester is attacked by the catalytic tyrosine of the enzyme, resulting in the formation of a DNA-(5'-phosphotyrosyl)-enzyme intermediate and the expulsion of a 3'-OH DNA strand.</text>
</comment>
<dbReference type="CDD" id="cd03362">
    <property type="entry name" value="TOPRIM_TopoIA_TopoIII"/>
    <property type="match status" value="1"/>
</dbReference>
<evidence type="ECO:0000313" key="11">
    <source>
        <dbReference type="EMBL" id="EGC33055.1"/>
    </source>
</evidence>
<name>F0ZSL6_DICPU</name>
<evidence type="ECO:0000256" key="1">
    <source>
        <dbReference type="ARBA" id="ARBA00000213"/>
    </source>
</evidence>
<dbReference type="SUPFAM" id="SSF56712">
    <property type="entry name" value="Prokaryotic type I DNA topoisomerase"/>
    <property type="match status" value="1"/>
</dbReference>
<dbReference type="GO" id="GO:0003917">
    <property type="term" value="F:DNA topoisomerase type I (single strand cut, ATP-independent) activity"/>
    <property type="evidence" value="ECO:0000318"/>
    <property type="project" value="GO_Central"/>
</dbReference>
<evidence type="ECO:0000256" key="5">
    <source>
        <dbReference type="ARBA" id="ARBA00023125"/>
    </source>
</evidence>
<evidence type="ECO:0000259" key="9">
    <source>
        <dbReference type="PROSITE" id="PS50880"/>
    </source>
</evidence>
<dbReference type="InterPro" id="IPR013825">
    <property type="entry name" value="Topo_IA_cen_sub2"/>
</dbReference>
<evidence type="ECO:0000256" key="6">
    <source>
        <dbReference type="ARBA" id="ARBA00023235"/>
    </source>
</evidence>
<dbReference type="RefSeq" id="XP_003290405.1">
    <property type="nucleotide sequence ID" value="XM_003290357.1"/>
</dbReference>
<dbReference type="Gene3D" id="1.10.290.10">
    <property type="entry name" value="Topoisomerase I, domain 4"/>
    <property type="match status" value="1"/>
</dbReference>
<dbReference type="SMART" id="SM00436">
    <property type="entry name" value="TOP1Bc"/>
    <property type="match status" value="1"/>
</dbReference>
<dbReference type="KEGG" id="dpp:DICPUDRAFT_37309"/>
<dbReference type="GeneID" id="10504766"/>